<reference evidence="1" key="1">
    <citation type="submission" date="2021-06" db="EMBL/GenBank/DDBJ databases">
        <authorList>
            <person name="Kallberg Y."/>
            <person name="Tangrot J."/>
            <person name="Rosling A."/>
        </authorList>
    </citation>
    <scope>NUCLEOTIDE SEQUENCE</scope>
    <source>
        <strain evidence="1">FL966</strain>
    </source>
</reference>
<evidence type="ECO:0000313" key="2">
    <source>
        <dbReference type="Proteomes" id="UP000789759"/>
    </source>
</evidence>
<organism evidence="1 2">
    <name type="scientific">Cetraspora pellucida</name>
    <dbReference type="NCBI Taxonomy" id="1433469"/>
    <lineage>
        <taxon>Eukaryota</taxon>
        <taxon>Fungi</taxon>
        <taxon>Fungi incertae sedis</taxon>
        <taxon>Mucoromycota</taxon>
        <taxon>Glomeromycotina</taxon>
        <taxon>Glomeromycetes</taxon>
        <taxon>Diversisporales</taxon>
        <taxon>Gigasporaceae</taxon>
        <taxon>Cetraspora</taxon>
    </lineage>
</organism>
<keyword evidence="2" id="KW-1185">Reference proteome</keyword>
<sequence length="47" mass="5695">MLPKIYAIVPCIKNYIEEKLLSRRMHPLLDWNADQIWEFTSSCKQDR</sequence>
<dbReference type="Proteomes" id="UP000789759">
    <property type="component" value="Unassembled WGS sequence"/>
</dbReference>
<proteinExistence type="predicted"/>
<name>A0A9N9E9U7_9GLOM</name>
<protein>
    <submittedName>
        <fullName evidence="1">5174_t:CDS:1</fullName>
    </submittedName>
</protein>
<comment type="caution">
    <text evidence="1">The sequence shown here is derived from an EMBL/GenBank/DDBJ whole genome shotgun (WGS) entry which is preliminary data.</text>
</comment>
<evidence type="ECO:0000313" key="1">
    <source>
        <dbReference type="EMBL" id="CAG8666038.1"/>
    </source>
</evidence>
<accession>A0A9N9E9U7</accession>
<dbReference type="EMBL" id="CAJVQA010008059">
    <property type="protein sequence ID" value="CAG8666038.1"/>
    <property type="molecule type" value="Genomic_DNA"/>
</dbReference>
<dbReference type="AlphaFoldDB" id="A0A9N9E9U7"/>
<gene>
    <name evidence="1" type="ORF">CPELLU_LOCUS10031</name>
</gene>